<evidence type="ECO:0000313" key="3">
    <source>
        <dbReference type="Proteomes" id="UP001501444"/>
    </source>
</evidence>
<keyword evidence="3" id="KW-1185">Reference proteome</keyword>
<accession>A0ABN3FUG9</accession>
<sequence length="195" mass="21667">MIGDAELRSMTTEERAELARRLAALAPPVTRRSRDLAEGARRRFVIVIGVVSVLMIPWVIALTVTLPPKYLAGHWRATWVGFDVVLGTALALTAWAALRRRQIMILAAQVSGTLLACDAWFDMLTAAGDDRWVSLATAALIELPLAVWLFFVSHHIVRLSMRRLLILAGQSPDVSLWRMPLLGVPPRRSRRSRAA</sequence>
<keyword evidence="1" id="KW-0472">Membrane</keyword>
<feature type="transmembrane region" description="Helical" evidence="1">
    <location>
        <begin position="103"/>
        <end position="121"/>
    </location>
</feature>
<reference evidence="2 3" key="1">
    <citation type="journal article" date="2019" name="Int. J. Syst. Evol. Microbiol.">
        <title>The Global Catalogue of Microorganisms (GCM) 10K type strain sequencing project: providing services to taxonomists for standard genome sequencing and annotation.</title>
        <authorList>
            <consortium name="The Broad Institute Genomics Platform"/>
            <consortium name="The Broad Institute Genome Sequencing Center for Infectious Disease"/>
            <person name="Wu L."/>
            <person name="Ma J."/>
        </authorList>
    </citation>
    <scope>NUCLEOTIDE SEQUENCE [LARGE SCALE GENOMIC DNA]</scope>
    <source>
        <strain evidence="2 3">JCM 3272</strain>
    </source>
</reference>
<proteinExistence type="predicted"/>
<evidence type="ECO:0000256" key="1">
    <source>
        <dbReference type="SAM" id="Phobius"/>
    </source>
</evidence>
<keyword evidence="1" id="KW-1133">Transmembrane helix</keyword>
<dbReference type="EMBL" id="BAAARV010000017">
    <property type="protein sequence ID" value="GAA2337902.1"/>
    <property type="molecule type" value="Genomic_DNA"/>
</dbReference>
<protein>
    <recommendedName>
        <fullName evidence="4">DUF2637 domain-containing protein</fullName>
    </recommendedName>
</protein>
<name>A0ABN3FUG9_9ACTN</name>
<feature type="transmembrane region" description="Helical" evidence="1">
    <location>
        <begin position="133"/>
        <end position="153"/>
    </location>
</feature>
<organism evidence="2 3">
    <name type="scientific">Dactylosporangium salmoneum</name>
    <dbReference type="NCBI Taxonomy" id="53361"/>
    <lineage>
        <taxon>Bacteria</taxon>
        <taxon>Bacillati</taxon>
        <taxon>Actinomycetota</taxon>
        <taxon>Actinomycetes</taxon>
        <taxon>Micromonosporales</taxon>
        <taxon>Micromonosporaceae</taxon>
        <taxon>Dactylosporangium</taxon>
    </lineage>
</organism>
<dbReference type="Proteomes" id="UP001501444">
    <property type="component" value="Unassembled WGS sequence"/>
</dbReference>
<keyword evidence="1" id="KW-0812">Transmembrane</keyword>
<evidence type="ECO:0000313" key="2">
    <source>
        <dbReference type="EMBL" id="GAA2337902.1"/>
    </source>
</evidence>
<evidence type="ECO:0008006" key="4">
    <source>
        <dbReference type="Google" id="ProtNLM"/>
    </source>
</evidence>
<feature type="transmembrane region" description="Helical" evidence="1">
    <location>
        <begin position="78"/>
        <end position="98"/>
    </location>
</feature>
<dbReference type="RefSeq" id="WP_344611929.1">
    <property type="nucleotide sequence ID" value="NZ_BAAARV010000017.1"/>
</dbReference>
<comment type="caution">
    <text evidence="2">The sequence shown here is derived from an EMBL/GenBank/DDBJ whole genome shotgun (WGS) entry which is preliminary data.</text>
</comment>
<feature type="transmembrane region" description="Helical" evidence="1">
    <location>
        <begin position="44"/>
        <end position="66"/>
    </location>
</feature>
<gene>
    <name evidence="2" type="ORF">GCM10010170_019250</name>
</gene>